<keyword evidence="5" id="KW-0732">Signal</keyword>
<dbReference type="InterPro" id="IPR001360">
    <property type="entry name" value="Glyco_hydro_1"/>
</dbReference>
<evidence type="ECO:0000256" key="1">
    <source>
        <dbReference type="ARBA" id="ARBA00010838"/>
    </source>
</evidence>
<reference evidence="6" key="1">
    <citation type="submission" date="2020-03" db="EMBL/GenBank/DDBJ databases">
        <authorList>
            <person name="Guo F."/>
        </authorList>
    </citation>
    <scope>NUCLEOTIDE SEQUENCE</scope>
    <source>
        <strain evidence="6">JCM 30134</strain>
    </source>
</reference>
<name>A0A9E5JTY5_9GAMM</name>
<evidence type="ECO:0000256" key="2">
    <source>
        <dbReference type="ARBA" id="ARBA00022801"/>
    </source>
</evidence>
<dbReference type="AlphaFoldDB" id="A0A9E5JTY5"/>
<dbReference type="Gene3D" id="3.20.20.80">
    <property type="entry name" value="Glycosidases"/>
    <property type="match status" value="1"/>
</dbReference>
<dbReference type="PRINTS" id="PR00131">
    <property type="entry name" value="GLHYDRLASE1"/>
</dbReference>
<dbReference type="InterPro" id="IPR017853">
    <property type="entry name" value="GH"/>
</dbReference>
<dbReference type="GO" id="GO:0008422">
    <property type="term" value="F:beta-glucosidase activity"/>
    <property type="evidence" value="ECO:0007669"/>
    <property type="project" value="TreeGrafter"/>
</dbReference>
<organism evidence="6 7">
    <name type="scientific">Pseudomaricurvus hydrocarbonicus</name>
    <dbReference type="NCBI Taxonomy" id="1470433"/>
    <lineage>
        <taxon>Bacteria</taxon>
        <taxon>Pseudomonadati</taxon>
        <taxon>Pseudomonadota</taxon>
        <taxon>Gammaproteobacteria</taxon>
        <taxon>Cellvibrionales</taxon>
        <taxon>Cellvibrionaceae</taxon>
        <taxon>Pseudomaricurvus</taxon>
    </lineage>
</organism>
<evidence type="ECO:0000313" key="7">
    <source>
        <dbReference type="Proteomes" id="UP000787472"/>
    </source>
</evidence>
<accession>A0A9E5JTY5</accession>
<evidence type="ECO:0000256" key="5">
    <source>
        <dbReference type="SAM" id="SignalP"/>
    </source>
</evidence>
<dbReference type="Pfam" id="PF00232">
    <property type="entry name" value="Glyco_hydro_1"/>
    <property type="match status" value="2"/>
</dbReference>
<evidence type="ECO:0000256" key="4">
    <source>
        <dbReference type="RuleBase" id="RU003690"/>
    </source>
</evidence>
<protein>
    <submittedName>
        <fullName evidence="6">Glycoside hydrolase family 1 protein</fullName>
    </submittedName>
</protein>
<keyword evidence="3" id="KW-0326">Glycosidase</keyword>
<dbReference type="RefSeq" id="WP_167188276.1">
    <property type="nucleotide sequence ID" value="NZ_JAAONZ010000012.1"/>
</dbReference>
<dbReference type="SUPFAM" id="SSF51445">
    <property type="entry name" value="(Trans)glycosidases"/>
    <property type="match status" value="1"/>
</dbReference>
<dbReference type="EMBL" id="JAAONZ010000012">
    <property type="protein sequence ID" value="NHO66792.1"/>
    <property type="molecule type" value="Genomic_DNA"/>
</dbReference>
<comment type="similarity">
    <text evidence="1 4">Belongs to the glycosyl hydrolase 1 family.</text>
</comment>
<proteinExistence type="inferred from homology"/>
<feature type="signal peptide" evidence="5">
    <location>
        <begin position="1"/>
        <end position="21"/>
    </location>
</feature>
<dbReference type="PANTHER" id="PTHR10353">
    <property type="entry name" value="GLYCOSYL HYDROLASE"/>
    <property type="match status" value="1"/>
</dbReference>
<dbReference type="PANTHER" id="PTHR10353:SF36">
    <property type="entry name" value="LP05116P"/>
    <property type="match status" value="1"/>
</dbReference>
<feature type="chain" id="PRO_5039001677" evidence="5">
    <location>
        <begin position="22"/>
        <end position="439"/>
    </location>
</feature>
<keyword evidence="7" id="KW-1185">Reference proteome</keyword>
<dbReference type="GO" id="GO:0005975">
    <property type="term" value="P:carbohydrate metabolic process"/>
    <property type="evidence" value="ECO:0007669"/>
    <property type="project" value="InterPro"/>
</dbReference>
<sequence length="439" mass="48809">MKRRDFLVAGAALTGASAMNAVGMVSKTEAKFPKGFLWGTATSGHQTEGNNTASDLWFLENVKPTVFAEPSGDACNSFALWETDLQLVKDMGLNSYRFSLEWARIEPEPGLFSIAMLDYYKQRIQRCKAMGIIPQVTFCHFVAPRWFSEQAGWLNPAAPELFARYVKRAAEHLSEDIGYAITLNEPNLTALLNWDGGLPKFVLDKQRATLKAAAEKAGVKTFTSANVMNYEDYPLAQEHMLKGHRLAFNAIKAVRSDLPVGVSLAINDDQVVGNDSRHRDKKRETLYGPWLETAKQDDFLGVQNYERSRIDANGELPPPKDAVMGLMGKEVYPASLANAVEYAHSVCQKPVLVTEHGVSADDDEIRSWLIPQALKALQEKVAAGVPVLGYTHWTLLDNFEWVFGYGPKFGLHSVDRQTFKRTPKQSAQVLGNIARRNAV</sequence>
<comment type="caution">
    <text evidence="6">The sequence shown here is derived from an EMBL/GenBank/DDBJ whole genome shotgun (WGS) entry which is preliminary data.</text>
</comment>
<evidence type="ECO:0000256" key="3">
    <source>
        <dbReference type="ARBA" id="ARBA00023295"/>
    </source>
</evidence>
<keyword evidence="2 6" id="KW-0378">Hydrolase</keyword>
<gene>
    <name evidence="6" type="ORF">G8770_14675</name>
</gene>
<evidence type="ECO:0000313" key="6">
    <source>
        <dbReference type="EMBL" id="NHO66792.1"/>
    </source>
</evidence>
<dbReference type="Proteomes" id="UP000787472">
    <property type="component" value="Unassembled WGS sequence"/>
</dbReference>